<dbReference type="EMBL" id="WQMT02000009">
    <property type="protein sequence ID" value="KAG9218874.1"/>
    <property type="molecule type" value="Genomic_DNA"/>
</dbReference>
<organism evidence="1 2">
    <name type="scientific">Pleurotus cornucopiae</name>
    <name type="common">Cornucopia mushroom</name>
    <dbReference type="NCBI Taxonomy" id="5321"/>
    <lineage>
        <taxon>Eukaryota</taxon>
        <taxon>Fungi</taxon>
        <taxon>Dikarya</taxon>
        <taxon>Basidiomycota</taxon>
        <taxon>Agaricomycotina</taxon>
        <taxon>Agaricomycetes</taxon>
        <taxon>Agaricomycetidae</taxon>
        <taxon>Agaricales</taxon>
        <taxon>Pleurotineae</taxon>
        <taxon>Pleurotaceae</taxon>
        <taxon>Pleurotus</taxon>
    </lineage>
</organism>
<protein>
    <submittedName>
        <fullName evidence="1">Uncharacterized protein</fullName>
    </submittedName>
</protein>
<gene>
    <name evidence="1" type="ORF">CCMSSC00406_0001012</name>
</gene>
<evidence type="ECO:0000313" key="1">
    <source>
        <dbReference type="EMBL" id="KAG9218874.1"/>
    </source>
</evidence>
<accession>A0ACB7IME4</accession>
<proteinExistence type="predicted"/>
<reference evidence="1 2" key="1">
    <citation type="journal article" date="2021" name="Appl. Environ. Microbiol.">
        <title>Genetic linkage and physical mapping for an oyster mushroom Pleurotus cornucopiae and QTL analysis for the trait cap color.</title>
        <authorList>
            <person name="Zhang Y."/>
            <person name="Gao W."/>
            <person name="Sonnenberg A."/>
            <person name="Chen Q."/>
            <person name="Zhang J."/>
            <person name="Huang C."/>
        </authorList>
    </citation>
    <scope>NUCLEOTIDE SEQUENCE [LARGE SCALE GENOMIC DNA]</scope>
    <source>
        <strain evidence="1">CCMSSC00406</strain>
    </source>
</reference>
<sequence>MDIDNASQFAAESIIRDLEHWDVFIHVHRTWSQNSSTLRHSSIIRSIVPEANGPQSKQPQATAVSASLLLRASTTFSLSYTGLVLSIVLAEGEETSMAKRDGELEPSTSKHLQLSVFEGKFDVTEFVGSMSEQLIAKSKADTGPFDPKPFIQTFEAAIDKLIAVRKDVQTKTEQMEKSVRVSEREYSKKMTDLNRGFETVGNSFSGMESRMNEVGSTAIRIGEQLETIHIERQRAQAAYDLIDYYNQFSRGDTSRLDTLKKEGRVGRRQVAILLRRLNTVAKEVDLPSAEKTREAIDKYCEKFEKEMLYLFDRSYRRGDPKMMHHCAQTLLDFNGGVSCVQVYVNQHDFFINRVRQNKQSDDSLLWKLLPDPDSAPAKSEQGLEELFDEIRATVDTESQIVKAVFPNPPVVMQVFLQRVFAQSIQQTVEQLLHKATDISDLAYLRMIQLVHVRLSALVDDLKLYDLPSIAPRTPNEVAEFRRTFSDAVPSVPAGSLTSVSAMLETAMEELFVPYTEGQRYLERESRSLGFLYSTLLAQFTRYHERTHKGKTSMFDRVVGQLSAAAATTSVDGASTTSAQAAAAIMRFGGIQTDRSKEDDPVREEDGLLRIDIAEKMLKWHAEATGRCVELSSSNDVAKNIFALLRVLAEAIGTAYVETALETAQIRLETSDGKSEPNLDLLRILKAVDLICHLWQQYINVALLPLASSSVTTRREMVVFNNQTLSRIESRTNNLLQKITDLIVAWLSVQLAKQKKNDFKPRNDDLSFARVNTEPCEACCEVLEKLRDAAQDSLSGKNLEVFLTEIGVAFHSLLLEHLRKFPVSATGGLMLAKDLKLYQDTIGTFGIPALHERFEFIRQLGNIFLVRPEILKSYMTENYLGRIDASLLKPYLALRSDWGQFEKGFNDIEEPNGAATEAKGLRDRFGRLSLMMKELEGIKLGDGITMGMPTIPAGFTSGFSIPSRPFG</sequence>
<name>A0ACB7IME4_PLECO</name>
<evidence type="ECO:0000313" key="2">
    <source>
        <dbReference type="Proteomes" id="UP000824881"/>
    </source>
</evidence>
<comment type="caution">
    <text evidence="1">The sequence shown here is derived from an EMBL/GenBank/DDBJ whole genome shotgun (WGS) entry which is preliminary data.</text>
</comment>
<keyword evidence="2" id="KW-1185">Reference proteome</keyword>
<dbReference type="Proteomes" id="UP000824881">
    <property type="component" value="Unassembled WGS sequence"/>
</dbReference>